<evidence type="ECO:0000256" key="2">
    <source>
        <dbReference type="ARBA" id="ARBA00022723"/>
    </source>
</evidence>
<evidence type="ECO:0000256" key="3">
    <source>
        <dbReference type="ARBA" id="ARBA00023004"/>
    </source>
</evidence>
<feature type="binding site" evidence="5">
    <location>
        <position position="225"/>
    </location>
    <ligand>
        <name>isopentenyl diphosphate</name>
        <dbReference type="ChEBI" id="CHEBI:128769"/>
    </ligand>
</feature>
<feature type="binding site" evidence="5">
    <location>
        <position position="79"/>
    </location>
    <ligand>
        <name>(2E)-4-hydroxy-3-methylbut-2-enyl diphosphate</name>
        <dbReference type="ChEBI" id="CHEBI:128753"/>
    </ligand>
</feature>
<comment type="function">
    <text evidence="5">Catalyzes the conversion of 1-hydroxy-2-methyl-2-(E)-butenyl 4-diphosphate (HMBPP) into a mixture of isopentenyl diphosphate (IPP) and dimethylallyl diphosphate (DMAPP). Acts in the terminal step of the DOXP/MEP pathway for isoprenoid precursor biosynthesis.</text>
</comment>
<feature type="binding site" evidence="5">
    <location>
        <position position="129"/>
    </location>
    <ligand>
        <name>(2E)-4-hydroxy-3-methylbut-2-enyl diphosphate</name>
        <dbReference type="ChEBI" id="CHEBI:128753"/>
    </ligand>
</feature>
<keyword evidence="2 5" id="KW-0479">Metal-binding</keyword>
<dbReference type="Pfam" id="PF02401">
    <property type="entry name" value="LYTB"/>
    <property type="match status" value="1"/>
</dbReference>
<evidence type="ECO:0000256" key="5">
    <source>
        <dbReference type="HAMAP-Rule" id="MF_00191"/>
    </source>
</evidence>
<keyword evidence="7" id="KW-1185">Reference proteome</keyword>
<proteinExistence type="inferred from homology"/>
<evidence type="ECO:0000256" key="1">
    <source>
        <dbReference type="ARBA" id="ARBA00022485"/>
    </source>
</evidence>
<dbReference type="NCBIfam" id="NF002187">
    <property type="entry name" value="PRK01045.1-1"/>
    <property type="match status" value="1"/>
</dbReference>
<feature type="binding site" evidence="5">
    <location>
        <position position="46"/>
    </location>
    <ligand>
        <name>isopentenyl diphosphate</name>
        <dbReference type="ChEBI" id="CHEBI:128769"/>
    </ligand>
</feature>
<dbReference type="EC" id="1.17.7.4" evidence="5"/>
<feature type="binding site" evidence="5">
    <location>
        <position position="17"/>
    </location>
    <ligand>
        <name>[4Fe-4S] cluster</name>
        <dbReference type="ChEBI" id="CHEBI:49883"/>
    </ligand>
</feature>
<protein>
    <recommendedName>
        <fullName evidence="5">4-hydroxy-3-methylbut-2-enyl diphosphate reductase</fullName>
        <shortName evidence="5">HMBPP reductase</shortName>
        <ecNumber evidence="5">1.17.7.4</ecNumber>
    </recommendedName>
</protein>
<feature type="binding site" evidence="5">
    <location>
        <position position="79"/>
    </location>
    <ligand>
        <name>isopentenyl diphosphate</name>
        <dbReference type="ChEBI" id="CHEBI:128769"/>
    </ligand>
</feature>
<evidence type="ECO:0000313" key="7">
    <source>
        <dbReference type="Proteomes" id="UP000700908"/>
    </source>
</evidence>
<comment type="pathway">
    <text evidence="5">Isoprenoid biosynthesis; dimethylallyl diphosphate biosynthesis; dimethylallyl diphosphate from (2E)-4-hydroxy-3-methylbutenyl diphosphate: step 1/1.</text>
</comment>
<feature type="binding site" evidence="5">
    <location>
        <position position="129"/>
    </location>
    <ligand>
        <name>isopentenyl diphosphate</name>
        <dbReference type="ChEBI" id="CHEBI:128769"/>
    </ligand>
</feature>
<comment type="caution">
    <text evidence="5">Lacks conserved residue(s) required for the propagation of feature annotation.</text>
</comment>
<keyword evidence="4 5" id="KW-0411">Iron-sulfur</keyword>
<dbReference type="PANTHER" id="PTHR30426">
    <property type="entry name" value="4-HYDROXY-3-METHYLBUT-2-ENYL DIPHOSPHATE REDUCTASE"/>
    <property type="match status" value="1"/>
</dbReference>
<dbReference type="EMBL" id="JAIMFO010000007">
    <property type="protein sequence ID" value="MBY4798018.1"/>
    <property type="molecule type" value="Genomic_DNA"/>
</dbReference>
<feature type="binding site" evidence="5">
    <location>
        <position position="46"/>
    </location>
    <ligand>
        <name>(2E)-4-hydroxy-3-methylbut-2-enyl diphosphate</name>
        <dbReference type="ChEBI" id="CHEBI:128753"/>
    </ligand>
</feature>
<feature type="binding site" evidence="5">
    <location>
        <position position="225"/>
    </location>
    <ligand>
        <name>dimethylallyl diphosphate</name>
        <dbReference type="ChEBI" id="CHEBI:57623"/>
    </ligand>
</feature>
<dbReference type="InterPro" id="IPR003451">
    <property type="entry name" value="LytB/IspH"/>
</dbReference>
<feature type="binding site" evidence="5">
    <location>
        <position position="267"/>
    </location>
    <ligand>
        <name>(2E)-4-hydroxy-3-methylbut-2-enyl diphosphate</name>
        <dbReference type="ChEBI" id="CHEBI:128753"/>
    </ligand>
</feature>
<feature type="active site" description="Proton donor" evidence="5">
    <location>
        <position position="131"/>
    </location>
</feature>
<dbReference type="NCBIfam" id="TIGR00216">
    <property type="entry name" value="ispH_lytB"/>
    <property type="match status" value="1"/>
</dbReference>
<feature type="binding site" evidence="5">
    <location>
        <position position="46"/>
    </location>
    <ligand>
        <name>dimethylallyl diphosphate</name>
        <dbReference type="ChEBI" id="CHEBI:57623"/>
    </ligand>
</feature>
<evidence type="ECO:0000256" key="4">
    <source>
        <dbReference type="ARBA" id="ARBA00023014"/>
    </source>
</evidence>
<feature type="binding site" evidence="5">
    <location>
        <position position="223"/>
    </location>
    <ligand>
        <name>(2E)-4-hydroxy-3-methylbut-2-enyl diphosphate</name>
        <dbReference type="ChEBI" id="CHEBI:128753"/>
    </ligand>
</feature>
<feature type="binding site" evidence="5">
    <location>
        <position position="129"/>
    </location>
    <ligand>
        <name>dimethylallyl diphosphate</name>
        <dbReference type="ChEBI" id="CHEBI:57623"/>
    </ligand>
</feature>
<dbReference type="PANTHER" id="PTHR30426:SF0">
    <property type="entry name" value="4-HYDROXY-3-METHYLBUT-2-ENYL DIPHOSPHATE REDUCTASE"/>
    <property type="match status" value="1"/>
</dbReference>
<feature type="binding site" evidence="5">
    <location>
        <position position="267"/>
    </location>
    <ligand>
        <name>isopentenyl diphosphate</name>
        <dbReference type="ChEBI" id="CHEBI:128769"/>
    </ligand>
</feature>
<feature type="binding site" evidence="5">
    <location>
        <position position="223"/>
    </location>
    <ligand>
        <name>isopentenyl diphosphate</name>
        <dbReference type="ChEBI" id="CHEBI:128769"/>
    </ligand>
</feature>
<comment type="catalytic activity">
    <reaction evidence="5">
        <text>dimethylallyl diphosphate + 2 oxidized [2Fe-2S]-[ferredoxin] + H2O = (2E)-4-hydroxy-3-methylbut-2-enyl diphosphate + 2 reduced [2Fe-2S]-[ferredoxin] + 2 H(+)</text>
        <dbReference type="Rhea" id="RHEA:24825"/>
        <dbReference type="Rhea" id="RHEA-COMP:10000"/>
        <dbReference type="Rhea" id="RHEA-COMP:10001"/>
        <dbReference type="ChEBI" id="CHEBI:15377"/>
        <dbReference type="ChEBI" id="CHEBI:15378"/>
        <dbReference type="ChEBI" id="CHEBI:33737"/>
        <dbReference type="ChEBI" id="CHEBI:33738"/>
        <dbReference type="ChEBI" id="CHEBI:57623"/>
        <dbReference type="ChEBI" id="CHEBI:128753"/>
        <dbReference type="EC" id="1.17.7.4"/>
    </reaction>
</comment>
<comment type="similarity">
    <text evidence="5">Belongs to the IspH family.</text>
</comment>
<dbReference type="RefSeq" id="WP_222199733.1">
    <property type="nucleotide sequence ID" value="NZ_JAIMFO010000007.1"/>
</dbReference>
<comment type="pathway">
    <text evidence="5">Isoprenoid biosynthesis; isopentenyl diphosphate biosynthesis via DXP pathway; isopentenyl diphosphate from 1-deoxy-D-xylulose 5-phosphate: step 6/6.</text>
</comment>
<sequence length="300" mass="32465">MDTCNRVIEVARHAGVCYGVERALHLAHKTALKADQPVKTLGPLIHNPRVVKDLRLAGVSETSEIPTALEGGTLVIRAHGVRPDTIKIAEDRGIDLVDATCPYVSKVHRAARKLVDEGYQVLVVGEPGHPEVEGILGHAGSHAHVIADVKDLDDLRLSNRIGIVVQTTQTEDLLAAVTAQIIGQVEELKVINTICRATQDRQASALELAKRSDVMIVIGGRNSGNTRRLAELCSSRCEKTYHIEEAHEILPSWVEHATHIGISAGASTPASHIEEVLAYLLELLPSAQCVWERGHGQGRS</sequence>
<feature type="binding site" evidence="5">
    <location>
        <position position="267"/>
    </location>
    <ligand>
        <name>dimethylallyl diphosphate</name>
        <dbReference type="ChEBI" id="CHEBI:57623"/>
    </ligand>
</feature>
<reference evidence="6 7" key="1">
    <citation type="submission" date="2021-08" db="EMBL/GenBank/DDBJ databases">
        <title>Collinsella faecalis sp. nov. isolated from swine faeces.</title>
        <authorList>
            <person name="Oh B.S."/>
            <person name="Lee J.H."/>
        </authorList>
    </citation>
    <scope>NUCLEOTIDE SEQUENCE [LARGE SCALE GENOMIC DNA]</scope>
    <source>
        <strain evidence="6 7">AGMB00827</strain>
    </source>
</reference>
<keyword evidence="1 5" id="KW-0004">4Fe-4S</keyword>
<feature type="binding site" evidence="5">
    <location>
        <position position="225"/>
    </location>
    <ligand>
        <name>(2E)-4-hydroxy-3-methylbut-2-enyl diphosphate</name>
        <dbReference type="ChEBI" id="CHEBI:128753"/>
    </ligand>
</feature>
<feature type="binding site" evidence="5">
    <location>
        <position position="195"/>
    </location>
    <ligand>
        <name>[4Fe-4S] cluster</name>
        <dbReference type="ChEBI" id="CHEBI:49883"/>
    </ligand>
</feature>
<dbReference type="HAMAP" id="MF_00191">
    <property type="entry name" value="IspH"/>
    <property type="match status" value="1"/>
</dbReference>
<keyword evidence="5 6" id="KW-0560">Oxidoreductase</keyword>
<feature type="binding site" evidence="5">
    <location>
        <position position="167"/>
    </location>
    <ligand>
        <name>(2E)-4-hydroxy-3-methylbut-2-enyl diphosphate</name>
        <dbReference type="ChEBI" id="CHEBI:128753"/>
    </ligand>
</feature>
<comment type="cofactor">
    <cofactor evidence="5">
        <name>[4Fe-4S] cluster</name>
        <dbReference type="ChEBI" id="CHEBI:49883"/>
    </cofactor>
    <text evidence="5">Binds 1 [4Fe-4S] cluster per subunit.</text>
</comment>
<dbReference type="Proteomes" id="UP000700908">
    <property type="component" value="Unassembled WGS sequence"/>
</dbReference>
<feature type="binding site" evidence="5">
    <location>
        <position position="223"/>
    </location>
    <ligand>
        <name>dimethylallyl diphosphate</name>
        <dbReference type="ChEBI" id="CHEBI:57623"/>
    </ligand>
</feature>
<name>A0ABS7MKW6_9ACTN</name>
<feature type="binding site" evidence="5">
    <location>
        <position position="79"/>
    </location>
    <ligand>
        <name>dimethylallyl diphosphate</name>
        <dbReference type="ChEBI" id="CHEBI:57623"/>
    </ligand>
</feature>
<dbReference type="Gene3D" id="3.40.1010.20">
    <property type="entry name" value="4-hydroxy-3-methylbut-2-enyl diphosphate reductase, catalytic domain"/>
    <property type="match status" value="2"/>
</dbReference>
<dbReference type="CDD" id="cd13944">
    <property type="entry name" value="lytB_ispH"/>
    <property type="match status" value="1"/>
</dbReference>
<evidence type="ECO:0000313" key="6">
    <source>
        <dbReference type="EMBL" id="MBY4798018.1"/>
    </source>
</evidence>
<comment type="caution">
    <text evidence="6">The sequence shown here is derived from an EMBL/GenBank/DDBJ whole genome shotgun (WGS) entry which is preliminary data.</text>
</comment>
<keyword evidence="5" id="KW-0414">Isoprene biosynthesis</keyword>
<dbReference type="GO" id="GO:0051745">
    <property type="term" value="F:4-hydroxy-3-methylbut-2-enyl diphosphate reductase activity"/>
    <property type="evidence" value="ECO:0007669"/>
    <property type="project" value="UniProtKB-EC"/>
</dbReference>
<gene>
    <name evidence="5" type="primary">ispH</name>
    <name evidence="6" type="ORF">K6V98_06620</name>
</gene>
<comment type="catalytic activity">
    <reaction evidence="5">
        <text>isopentenyl diphosphate + 2 oxidized [2Fe-2S]-[ferredoxin] + H2O = (2E)-4-hydroxy-3-methylbut-2-enyl diphosphate + 2 reduced [2Fe-2S]-[ferredoxin] + 2 H(+)</text>
        <dbReference type="Rhea" id="RHEA:24488"/>
        <dbReference type="Rhea" id="RHEA-COMP:10000"/>
        <dbReference type="Rhea" id="RHEA-COMP:10001"/>
        <dbReference type="ChEBI" id="CHEBI:15377"/>
        <dbReference type="ChEBI" id="CHEBI:15378"/>
        <dbReference type="ChEBI" id="CHEBI:33737"/>
        <dbReference type="ChEBI" id="CHEBI:33738"/>
        <dbReference type="ChEBI" id="CHEBI:128753"/>
        <dbReference type="ChEBI" id="CHEBI:128769"/>
        <dbReference type="EC" id="1.17.7.4"/>
    </reaction>
</comment>
<organism evidence="6 7">
    <name type="scientific">Collinsella ureilytica</name>
    <dbReference type="NCBI Taxonomy" id="2869515"/>
    <lineage>
        <taxon>Bacteria</taxon>
        <taxon>Bacillati</taxon>
        <taxon>Actinomycetota</taxon>
        <taxon>Coriobacteriia</taxon>
        <taxon>Coriobacteriales</taxon>
        <taxon>Coriobacteriaceae</taxon>
        <taxon>Collinsella</taxon>
    </lineage>
</organism>
<feature type="binding site" evidence="5">
    <location>
        <position position="101"/>
    </location>
    <ligand>
        <name>[4Fe-4S] cluster</name>
        <dbReference type="ChEBI" id="CHEBI:49883"/>
    </ligand>
</feature>
<dbReference type="Gene3D" id="3.40.50.11270">
    <property type="match status" value="1"/>
</dbReference>
<accession>A0ABS7MKW6</accession>
<keyword evidence="3 5" id="KW-0408">Iron</keyword>